<dbReference type="NCBIfam" id="NF037959">
    <property type="entry name" value="MFS_SpdSyn"/>
    <property type="match status" value="1"/>
</dbReference>
<feature type="transmembrane region" description="Helical" evidence="5">
    <location>
        <begin position="199"/>
        <end position="219"/>
    </location>
</feature>
<dbReference type="InterPro" id="IPR036259">
    <property type="entry name" value="MFS_trans_sf"/>
</dbReference>
<evidence type="ECO:0000313" key="7">
    <source>
        <dbReference type="EMBL" id="PJB81903.1"/>
    </source>
</evidence>
<dbReference type="PANTHER" id="PTHR43317:SF1">
    <property type="entry name" value="THERMOSPERMINE SYNTHASE ACAULIS5"/>
    <property type="match status" value="1"/>
</dbReference>
<evidence type="ECO:0000256" key="3">
    <source>
        <dbReference type="ARBA" id="ARBA00023115"/>
    </source>
</evidence>
<dbReference type="Pfam" id="PF01564">
    <property type="entry name" value="Spermine_synth"/>
    <property type="match status" value="1"/>
</dbReference>
<keyword evidence="5" id="KW-1133">Transmembrane helix</keyword>
<feature type="transmembrane region" description="Helical" evidence="5">
    <location>
        <begin position="103"/>
        <end position="125"/>
    </location>
</feature>
<reference evidence="8" key="1">
    <citation type="submission" date="2017-09" db="EMBL/GenBank/DDBJ databases">
        <title>Depth-based differentiation of microbial function through sediment-hosted aquifers and enrichment of novel symbionts in the deep terrestrial subsurface.</title>
        <authorList>
            <person name="Probst A.J."/>
            <person name="Ladd B."/>
            <person name="Jarett J.K."/>
            <person name="Geller-Mcgrath D.E."/>
            <person name="Sieber C.M.K."/>
            <person name="Emerson J.B."/>
            <person name="Anantharaman K."/>
            <person name="Thomas B.C."/>
            <person name="Malmstrom R."/>
            <person name="Stieglmeier M."/>
            <person name="Klingl A."/>
            <person name="Woyke T."/>
            <person name="Ryan C.M."/>
            <person name="Banfield J.F."/>
        </authorList>
    </citation>
    <scope>NUCLEOTIDE SEQUENCE [LARGE SCALE GENOMIC DNA]</scope>
</reference>
<comment type="caution">
    <text evidence="7">The sequence shown here is derived from an EMBL/GenBank/DDBJ whole genome shotgun (WGS) entry which is preliminary data.</text>
</comment>
<keyword evidence="2 4" id="KW-0808">Transferase</keyword>
<name>A0A2M8D5P7_9BACT</name>
<feature type="transmembrane region" description="Helical" evidence="5">
    <location>
        <begin position="72"/>
        <end position="91"/>
    </location>
</feature>
<dbReference type="PROSITE" id="PS51006">
    <property type="entry name" value="PABS_2"/>
    <property type="match status" value="1"/>
</dbReference>
<protein>
    <recommendedName>
        <fullName evidence="6">PABS domain-containing protein</fullName>
    </recommendedName>
</protein>
<feature type="transmembrane region" description="Helical" evidence="5">
    <location>
        <begin position="7"/>
        <end position="27"/>
    </location>
</feature>
<comment type="similarity">
    <text evidence="1">Belongs to the spermidine/spermine synthase family.</text>
</comment>
<feature type="domain" description="PABS" evidence="6">
    <location>
        <begin position="210"/>
        <end position="449"/>
    </location>
</feature>
<evidence type="ECO:0000256" key="4">
    <source>
        <dbReference type="PROSITE-ProRule" id="PRU00354"/>
    </source>
</evidence>
<dbReference type="InterPro" id="IPR030374">
    <property type="entry name" value="PABS"/>
</dbReference>
<feature type="transmembrane region" description="Helical" evidence="5">
    <location>
        <begin position="39"/>
        <end position="60"/>
    </location>
</feature>
<feature type="transmembrane region" description="Helical" evidence="5">
    <location>
        <begin position="146"/>
        <end position="166"/>
    </location>
</feature>
<dbReference type="GO" id="GO:0006596">
    <property type="term" value="P:polyamine biosynthetic process"/>
    <property type="evidence" value="ECO:0007669"/>
    <property type="project" value="UniProtKB-UniRule"/>
</dbReference>
<feature type="active site" description="Proton acceptor" evidence="4">
    <location>
        <position position="364"/>
    </location>
</feature>
<evidence type="ECO:0000256" key="2">
    <source>
        <dbReference type="ARBA" id="ARBA00022679"/>
    </source>
</evidence>
<organism evidence="7 8">
    <name type="scientific">Candidatus Yonathbacteria bacterium CG_4_9_14_0_8_um_filter_46_47</name>
    <dbReference type="NCBI Taxonomy" id="1975106"/>
    <lineage>
        <taxon>Bacteria</taxon>
        <taxon>Candidatus Yonathiibacteriota</taxon>
    </lineage>
</organism>
<evidence type="ECO:0000313" key="8">
    <source>
        <dbReference type="Proteomes" id="UP000229236"/>
    </source>
</evidence>
<dbReference type="EMBL" id="PFTM01000069">
    <property type="protein sequence ID" value="PJB81903.1"/>
    <property type="molecule type" value="Genomic_DNA"/>
</dbReference>
<feature type="transmembrane region" description="Helical" evidence="5">
    <location>
        <begin position="172"/>
        <end position="192"/>
    </location>
</feature>
<dbReference type="Gene3D" id="3.40.50.150">
    <property type="entry name" value="Vaccinia Virus protein VP39"/>
    <property type="match status" value="1"/>
</dbReference>
<dbReference type="SUPFAM" id="SSF53335">
    <property type="entry name" value="S-adenosyl-L-methionine-dependent methyltransferases"/>
    <property type="match status" value="1"/>
</dbReference>
<proteinExistence type="inferred from homology"/>
<accession>A0A2M8D5P7</accession>
<dbReference type="AlphaFoldDB" id="A0A2M8D5P7"/>
<dbReference type="PANTHER" id="PTHR43317">
    <property type="entry name" value="THERMOSPERMINE SYNTHASE ACAULIS5"/>
    <property type="match status" value="1"/>
</dbReference>
<evidence type="ECO:0000256" key="1">
    <source>
        <dbReference type="ARBA" id="ARBA00007867"/>
    </source>
</evidence>
<gene>
    <name evidence="7" type="ORF">CO088_04245</name>
</gene>
<sequence>MTILKKYSYVAVSFLAGFSLMTFELIAARLVAPLVGSSVFTWTSVIGTVLLGLSFGSIAGGMLADYYKNDKVLGYVLLLSAFSVFMTPILARSADFTRVPLGMWATTLVVSLALFLIPSFFLGMLQPIALKLYARSFFDIGKEYGFLSAVWSLGSIAGVFLTGFYFTAAIGTAATLTNVGFLLFLLAVYFLVCEKRYRVGRFIFAIVGTALFLVALSFVTRSHASSNVVYEKETPYYLARVVNIDNMDIGPAKALFLDFDSHSVEKTSEASGPLFYTAMAPVFGVIKNDIKKIHVIGGGAYTLPKRFVDYYPNADVSVTEIDPEVTRIAEEYFNLDAYNIKSFHEDARLYFARSRETYDVVFGDAYNSFISVPWHLATREFTREIRDHLNPGGIYAINFISSLDPEKSDFFISMLKTFSREFPHHYVFVFGDTPSRIQNVVLVGTNGSLPETSDNFYHTLKNNSGTKQFAAFLFDEKSIDISSGIALTDDFAPVEKLMSSTMADYFPRYVAFYSSLVK</sequence>
<keyword evidence="5" id="KW-0472">Membrane</keyword>
<dbReference type="GO" id="GO:0010487">
    <property type="term" value="F:thermospermine synthase activity"/>
    <property type="evidence" value="ECO:0007669"/>
    <property type="project" value="TreeGrafter"/>
</dbReference>
<dbReference type="InterPro" id="IPR029063">
    <property type="entry name" value="SAM-dependent_MTases_sf"/>
</dbReference>
<dbReference type="Gene3D" id="1.20.1250.20">
    <property type="entry name" value="MFS general substrate transporter like domains"/>
    <property type="match status" value="1"/>
</dbReference>
<dbReference type="Proteomes" id="UP000229236">
    <property type="component" value="Unassembled WGS sequence"/>
</dbReference>
<evidence type="ECO:0000256" key="5">
    <source>
        <dbReference type="SAM" id="Phobius"/>
    </source>
</evidence>
<dbReference type="CDD" id="cd02440">
    <property type="entry name" value="AdoMet_MTases"/>
    <property type="match status" value="1"/>
</dbReference>
<keyword evidence="5" id="KW-0812">Transmembrane</keyword>
<keyword evidence="3 4" id="KW-0620">Polyamine biosynthesis</keyword>
<evidence type="ECO:0000259" key="6">
    <source>
        <dbReference type="PROSITE" id="PS51006"/>
    </source>
</evidence>